<evidence type="ECO:0000256" key="2">
    <source>
        <dbReference type="ARBA" id="ARBA00008520"/>
    </source>
</evidence>
<protein>
    <submittedName>
        <fullName evidence="3">ABC transporter substrate-binding protein</fullName>
    </submittedName>
</protein>
<proteinExistence type="inferred from homology"/>
<gene>
    <name evidence="3" type="ORF">ACFOHL_16170</name>
</gene>
<keyword evidence="4" id="KW-1185">Reference proteome</keyword>
<evidence type="ECO:0000256" key="1">
    <source>
        <dbReference type="ARBA" id="ARBA00004418"/>
    </source>
</evidence>
<dbReference type="RefSeq" id="WP_376921274.1">
    <property type="nucleotide sequence ID" value="NZ_JBHRSW010000047.1"/>
</dbReference>
<dbReference type="PANTHER" id="PTHR43649">
    <property type="entry name" value="ARABINOSE-BINDING PROTEIN-RELATED"/>
    <property type="match status" value="1"/>
</dbReference>
<comment type="subcellular location">
    <subcellularLocation>
        <location evidence="1">Periplasm</location>
    </subcellularLocation>
</comment>
<comment type="caution">
    <text evidence="3">The sequence shown here is derived from an EMBL/GenBank/DDBJ whole genome shotgun (WGS) entry which is preliminary data.</text>
</comment>
<dbReference type="PANTHER" id="PTHR43649:SF14">
    <property type="entry name" value="BLR3389 PROTEIN"/>
    <property type="match status" value="1"/>
</dbReference>
<sequence length="414" mass="48014">MKCITRRLFYLLTVGHAYLLCCFNLVLAEEIDIGILASSGGQRSFYTSFAEQYERDNPGQKVHFIFMSDAEFKQALAEWFAQGKGPDVLNWQGGERLFQYVRKGYIADISDVWQEENLEAHFTSGAFGTVTLDGAQFGVPISYYQWGFYYRHSLFEKLALSPPETWDEFLRVCQVLSENGVVPITIGAKYKWPTLAWFDYLNLRLNGLSFHQRLLKGEESFQDERVYRVLEHWKSLLDKNYFVTQYYKWKWSDAMPFLYHKMSGMTLMGNFFAGDMPARIKSDFRFFRFPVLNSAVPLYEEAPTDIFMIPQYSENKAAAKRFLKVIAKAKFQQDFNQMLGAISPNTNSKSNEDYFIQQGKLILGEAQGVSQFFDRDTNNDMAQAAMDVFFDFLADKDIEGAQYKLEQARQSFLL</sequence>
<dbReference type="Gene3D" id="3.40.190.10">
    <property type="entry name" value="Periplasmic binding protein-like II"/>
    <property type="match status" value="2"/>
</dbReference>
<accession>A0ABV7FUZ5</accession>
<dbReference type="SUPFAM" id="SSF53850">
    <property type="entry name" value="Periplasmic binding protein-like II"/>
    <property type="match status" value="1"/>
</dbReference>
<dbReference type="InterPro" id="IPR006059">
    <property type="entry name" value="SBP"/>
</dbReference>
<evidence type="ECO:0000313" key="4">
    <source>
        <dbReference type="Proteomes" id="UP001595478"/>
    </source>
</evidence>
<evidence type="ECO:0000313" key="3">
    <source>
        <dbReference type="EMBL" id="MFC3123159.1"/>
    </source>
</evidence>
<organism evidence="3 4">
    <name type="scientific">Agaribacter flavus</name>
    <dbReference type="NCBI Taxonomy" id="1902781"/>
    <lineage>
        <taxon>Bacteria</taxon>
        <taxon>Pseudomonadati</taxon>
        <taxon>Pseudomonadota</taxon>
        <taxon>Gammaproteobacteria</taxon>
        <taxon>Alteromonadales</taxon>
        <taxon>Alteromonadaceae</taxon>
        <taxon>Agaribacter</taxon>
    </lineage>
</organism>
<dbReference type="InterPro" id="IPR050490">
    <property type="entry name" value="Bact_solute-bd_prot1"/>
</dbReference>
<reference evidence="4" key="1">
    <citation type="journal article" date="2019" name="Int. J. Syst. Evol. Microbiol.">
        <title>The Global Catalogue of Microorganisms (GCM) 10K type strain sequencing project: providing services to taxonomists for standard genome sequencing and annotation.</title>
        <authorList>
            <consortium name="The Broad Institute Genomics Platform"/>
            <consortium name="The Broad Institute Genome Sequencing Center for Infectious Disease"/>
            <person name="Wu L."/>
            <person name="Ma J."/>
        </authorList>
    </citation>
    <scope>NUCLEOTIDE SEQUENCE [LARGE SCALE GENOMIC DNA]</scope>
    <source>
        <strain evidence="4">KCTC 52473</strain>
    </source>
</reference>
<name>A0ABV7FUZ5_9ALTE</name>
<comment type="similarity">
    <text evidence="2">Belongs to the bacterial solute-binding protein 1 family.</text>
</comment>
<dbReference type="Proteomes" id="UP001595478">
    <property type="component" value="Unassembled WGS sequence"/>
</dbReference>
<dbReference type="Pfam" id="PF01547">
    <property type="entry name" value="SBP_bac_1"/>
    <property type="match status" value="1"/>
</dbReference>
<dbReference type="EMBL" id="JBHRSW010000047">
    <property type="protein sequence ID" value="MFC3123159.1"/>
    <property type="molecule type" value="Genomic_DNA"/>
</dbReference>